<evidence type="ECO:0000313" key="3">
    <source>
        <dbReference type="EMBL" id="TNN46772.1"/>
    </source>
</evidence>
<keyword evidence="2" id="KW-0812">Transmembrane</keyword>
<evidence type="ECO:0000256" key="1">
    <source>
        <dbReference type="SAM" id="MobiDB-lite"/>
    </source>
</evidence>
<feature type="transmembrane region" description="Helical" evidence="2">
    <location>
        <begin position="49"/>
        <end position="69"/>
    </location>
</feature>
<feature type="region of interest" description="Disordered" evidence="1">
    <location>
        <begin position="1"/>
        <end position="29"/>
    </location>
</feature>
<feature type="region of interest" description="Disordered" evidence="1">
    <location>
        <begin position="72"/>
        <end position="94"/>
    </location>
</feature>
<evidence type="ECO:0000313" key="4">
    <source>
        <dbReference type="Proteomes" id="UP000314294"/>
    </source>
</evidence>
<proteinExistence type="predicted"/>
<comment type="caution">
    <text evidence="3">The sequence shown here is derived from an EMBL/GenBank/DDBJ whole genome shotgun (WGS) entry which is preliminary data.</text>
</comment>
<keyword evidence="4" id="KW-1185">Reference proteome</keyword>
<accession>A0A4Z2G2M4</accession>
<gene>
    <name evidence="3" type="ORF">EYF80_043024</name>
</gene>
<keyword evidence="2" id="KW-1133">Transmembrane helix</keyword>
<sequence length="94" mass="10727">MFSADRPPSERGKDRNEKRKREEKEVEVMGFRKDHRDGIKRYTLVPPAAVFPGAVVLTIGVEVVCGFVVRPEQSNTDRDPIDPRPCSNERLSFN</sequence>
<feature type="compositionally biased region" description="Basic and acidic residues" evidence="1">
    <location>
        <begin position="7"/>
        <end position="29"/>
    </location>
</feature>
<organism evidence="3 4">
    <name type="scientific">Liparis tanakae</name>
    <name type="common">Tanaka's snailfish</name>
    <dbReference type="NCBI Taxonomy" id="230148"/>
    <lineage>
        <taxon>Eukaryota</taxon>
        <taxon>Metazoa</taxon>
        <taxon>Chordata</taxon>
        <taxon>Craniata</taxon>
        <taxon>Vertebrata</taxon>
        <taxon>Euteleostomi</taxon>
        <taxon>Actinopterygii</taxon>
        <taxon>Neopterygii</taxon>
        <taxon>Teleostei</taxon>
        <taxon>Neoteleostei</taxon>
        <taxon>Acanthomorphata</taxon>
        <taxon>Eupercaria</taxon>
        <taxon>Perciformes</taxon>
        <taxon>Cottioidei</taxon>
        <taxon>Cottales</taxon>
        <taxon>Liparidae</taxon>
        <taxon>Liparis</taxon>
    </lineage>
</organism>
<evidence type="ECO:0000256" key="2">
    <source>
        <dbReference type="SAM" id="Phobius"/>
    </source>
</evidence>
<name>A0A4Z2G2M4_9TELE</name>
<dbReference type="EMBL" id="SRLO01000774">
    <property type="protein sequence ID" value="TNN46772.1"/>
    <property type="molecule type" value="Genomic_DNA"/>
</dbReference>
<keyword evidence="2" id="KW-0472">Membrane</keyword>
<protein>
    <submittedName>
        <fullName evidence="3">Uncharacterized protein</fullName>
    </submittedName>
</protein>
<reference evidence="3 4" key="1">
    <citation type="submission" date="2019-03" db="EMBL/GenBank/DDBJ databases">
        <title>First draft genome of Liparis tanakae, snailfish: a comprehensive survey of snailfish specific genes.</title>
        <authorList>
            <person name="Kim W."/>
            <person name="Song I."/>
            <person name="Jeong J.-H."/>
            <person name="Kim D."/>
            <person name="Kim S."/>
            <person name="Ryu S."/>
            <person name="Song J.Y."/>
            <person name="Lee S.K."/>
        </authorList>
    </citation>
    <scope>NUCLEOTIDE SEQUENCE [LARGE SCALE GENOMIC DNA]</scope>
    <source>
        <tissue evidence="3">Muscle</tissue>
    </source>
</reference>
<dbReference type="AlphaFoldDB" id="A0A4Z2G2M4"/>
<dbReference type="Proteomes" id="UP000314294">
    <property type="component" value="Unassembled WGS sequence"/>
</dbReference>